<keyword evidence="1" id="KW-0547">Nucleotide-binding</keyword>
<comment type="cofactor">
    <cofactor evidence="1">
        <name>Mg(2+)</name>
        <dbReference type="ChEBI" id="CHEBI:18420"/>
    </cofactor>
</comment>
<dbReference type="GO" id="GO:0043139">
    <property type="term" value="F:5'-3' DNA helicase activity"/>
    <property type="evidence" value="ECO:0007669"/>
    <property type="project" value="UniProtKB-EC"/>
</dbReference>
<dbReference type="OMA" id="VELECGQ"/>
<keyword evidence="1" id="KW-0234">DNA repair</keyword>
<keyword evidence="1" id="KW-0227">DNA damage</keyword>
<comment type="catalytic activity">
    <reaction evidence="1">
        <text>ATP + H2O = ADP + phosphate + H(+)</text>
        <dbReference type="Rhea" id="RHEA:13065"/>
        <dbReference type="ChEBI" id="CHEBI:15377"/>
        <dbReference type="ChEBI" id="CHEBI:15378"/>
        <dbReference type="ChEBI" id="CHEBI:30616"/>
        <dbReference type="ChEBI" id="CHEBI:43474"/>
        <dbReference type="ChEBI" id="CHEBI:456216"/>
        <dbReference type="EC" id="5.6.2.3"/>
    </reaction>
</comment>
<evidence type="ECO:0000313" key="4">
    <source>
        <dbReference type="EMBL" id="ONM34829.1"/>
    </source>
</evidence>
<gene>
    <name evidence="4" type="ORF">ZEAMMB73_Zm00001d042222</name>
</gene>
<dbReference type="Pfam" id="PF05970">
    <property type="entry name" value="PIF1"/>
    <property type="match status" value="1"/>
</dbReference>
<dbReference type="Pfam" id="PF14214">
    <property type="entry name" value="Helitron_like_N"/>
    <property type="match status" value="1"/>
</dbReference>
<keyword evidence="1" id="KW-0378">Hydrolase</keyword>
<dbReference type="EC" id="5.6.2.3" evidence="1"/>
<reference evidence="4" key="1">
    <citation type="submission" date="2015-12" db="EMBL/GenBank/DDBJ databases">
        <title>Update maize B73 reference genome by single molecule sequencing technologies.</title>
        <authorList>
            <consortium name="Maize Genome Sequencing Project"/>
            <person name="Ware D."/>
        </authorList>
    </citation>
    <scope>NUCLEOTIDE SEQUENCE [LARGE SCALE GENOMIC DNA]</scope>
    <source>
        <tissue evidence="4">Seedling</tissue>
    </source>
</reference>
<dbReference type="Gene3D" id="3.40.50.300">
    <property type="entry name" value="P-loop containing nucleotide triphosphate hydrolases"/>
    <property type="match status" value="1"/>
</dbReference>
<dbReference type="PANTHER" id="PTHR10492:SF95">
    <property type="entry name" value="HELITRON HELICASE-LIKE DOMAIN-CONTAINING PROTEIN"/>
    <property type="match status" value="1"/>
</dbReference>
<dbReference type="GO" id="GO:0000723">
    <property type="term" value="P:telomere maintenance"/>
    <property type="evidence" value="ECO:0007669"/>
    <property type="project" value="InterPro"/>
</dbReference>
<evidence type="ECO:0000259" key="2">
    <source>
        <dbReference type="Pfam" id="PF05970"/>
    </source>
</evidence>
<name>A0A1D6N284_MAIZE</name>
<comment type="similarity">
    <text evidence="1">Belongs to the helicase family.</text>
</comment>
<dbReference type="InterPro" id="IPR027417">
    <property type="entry name" value="P-loop_NTPase"/>
</dbReference>
<proteinExistence type="inferred from homology"/>
<dbReference type="GO" id="GO:0006281">
    <property type="term" value="P:DNA repair"/>
    <property type="evidence" value="ECO:0007669"/>
    <property type="project" value="UniProtKB-KW"/>
</dbReference>
<keyword evidence="1" id="KW-0067">ATP-binding</keyword>
<dbReference type="InterPro" id="IPR025476">
    <property type="entry name" value="Helitron_helicase-like"/>
</dbReference>
<dbReference type="PANTHER" id="PTHR10492">
    <property type="match status" value="1"/>
</dbReference>
<dbReference type="SUPFAM" id="SSF52540">
    <property type="entry name" value="P-loop containing nucleoside triphosphate hydrolases"/>
    <property type="match status" value="1"/>
</dbReference>
<dbReference type="SMR" id="A0A1D6N284"/>
<dbReference type="InterPro" id="IPR010285">
    <property type="entry name" value="DNA_helicase_pif1-like_DEAD"/>
</dbReference>
<dbReference type="EMBL" id="CM007649">
    <property type="protein sequence ID" value="ONM34829.1"/>
    <property type="molecule type" value="Genomic_DNA"/>
</dbReference>
<keyword evidence="1 4" id="KW-0347">Helicase</keyword>
<dbReference type="GO" id="GO:0006310">
    <property type="term" value="P:DNA recombination"/>
    <property type="evidence" value="ECO:0007669"/>
    <property type="project" value="UniProtKB-KW"/>
</dbReference>
<evidence type="ECO:0000259" key="3">
    <source>
        <dbReference type="Pfam" id="PF14214"/>
    </source>
</evidence>
<feature type="domain" description="Helitron helicase-like" evidence="3">
    <location>
        <begin position="323"/>
        <end position="506"/>
    </location>
</feature>
<protein>
    <recommendedName>
        <fullName evidence="1">ATP-dependent DNA helicase</fullName>
        <ecNumber evidence="1">5.6.2.3</ecNumber>
    </recommendedName>
</protein>
<organism evidence="4">
    <name type="scientific">Zea mays</name>
    <name type="common">Maize</name>
    <dbReference type="NCBI Taxonomy" id="4577"/>
    <lineage>
        <taxon>Eukaryota</taxon>
        <taxon>Viridiplantae</taxon>
        <taxon>Streptophyta</taxon>
        <taxon>Embryophyta</taxon>
        <taxon>Tracheophyta</taxon>
        <taxon>Spermatophyta</taxon>
        <taxon>Magnoliopsida</taxon>
        <taxon>Liliopsida</taxon>
        <taxon>Poales</taxon>
        <taxon>Poaceae</taxon>
        <taxon>PACMAD clade</taxon>
        <taxon>Panicoideae</taxon>
        <taxon>Andropogonodae</taxon>
        <taxon>Andropogoneae</taxon>
        <taxon>Tripsacinae</taxon>
        <taxon>Zea</taxon>
    </lineage>
</organism>
<evidence type="ECO:0000256" key="1">
    <source>
        <dbReference type="RuleBase" id="RU363044"/>
    </source>
</evidence>
<accession>A0A1D6N284</accession>
<dbReference type="ExpressionAtlas" id="A0A1D6N284">
    <property type="expression patterns" value="baseline"/>
</dbReference>
<feature type="non-terminal residue" evidence="4">
    <location>
        <position position="1161"/>
    </location>
</feature>
<feature type="domain" description="DNA helicase Pif1-like DEAD-box helicase" evidence="2">
    <location>
        <begin position="968"/>
        <end position="1160"/>
    </location>
</feature>
<dbReference type="GO" id="GO:0016787">
    <property type="term" value="F:hydrolase activity"/>
    <property type="evidence" value="ECO:0007669"/>
    <property type="project" value="UniProtKB-KW"/>
</dbReference>
<dbReference type="GO" id="GO:0005524">
    <property type="term" value="F:ATP binding"/>
    <property type="evidence" value="ECO:0007669"/>
    <property type="project" value="UniProtKB-KW"/>
</dbReference>
<keyword evidence="1" id="KW-0233">DNA recombination</keyword>
<dbReference type="AlphaFoldDB" id="A0A1D6N284"/>
<sequence length="1161" mass="132550">MPNNYGNILPALLWCDPFSFSCVDAYPERSYYGGPEHVCPYCHAVFWFQERVKSDSCSTQRKIVYNLCCRGGKVNLKPFERPPPLLVDLLRFDGGTRSRHFFRLIRSYNSLFAFTSLGASIDKTINNRTAPYVFKINGVVHHRIGTLLPQRGTQPKFAQLYTYDTEHETQNRLGMFETDDGAGGHPDPEIASSLLDMLNENNSLVKAFRYARERLEREGDQKITLRLLGCNTRHDVQYNLPSNGEIAAIIVGDYTTGEHTYDVLVHDRECGLKHVSCLHPAYMPLQYPLLFPYGEHGFHLGIRYFGADDVGSSKRKYVMMLEFVRRHMHYRLDEPNPYTCYGRLSDQIDVDAYSTIEGNRLQFIASHQSELRSETVQGIADAIDKGFLNADSIGGRVVVPASFTGGRRYHVMNYQDAMAICRVYGPPDLFVTFTCNTKWREIADALRFEPGQQPCDRSDLVVRVFHMKVNEFIADIREGKTFGSILAILYTVEFQKRGLPHIHCLVWLADGSKEFSASIVDRFICAEIPDIVADPLGFALVDEFMMHSPCGVDNKRCPCMKNDKCSKKFPKPFQEETILDGFGFTIYRRRPDDRHVLKNGVRLDNRNVVPYNMHLLKKYNAHINVEWCNKSNMIKYLFKYVTKGINRAKVYFEITANTSNASPAPQVAPPNEIQEYIDARYLSTCEALWRAFEYDIQFRVPSVDRLVVHLPGLNHVRYEPSADLHALLSSSAAKSTMLTEWFEANLRHEQARCLTYCDFPKQWTWDASARCWKSRSRCTKIGRMYYVHPTAGELYYLRMLLMIVKGSTSYADIRTFNGQVYDTFRAACEARGLLESDNEWKLLFDEAIVSASSYQLRQLFVTVVMFCPVANVRALFDTYWLSFTDDIVRQLRDTLGNPNYNIPHEQLMSLLIRKLSAAFANSGGNINDYGLPRIDVQCAFMDENRLINDEIDPEPLMLSMHIDSLVTQLNAEQRTIYDTIIGRVYSNSPGFFFVYGHGGTGKTFLWNTIIARLRSEKKIVLAVASSGVASLLLPKGRTAHSRFKIPFDVNDASTCNVNRGTMLAELIQVSSLILWDEAPMTHRWCFEALDKTMRDILSEHTPSNALLPFGGKPVVLGGDFRQILPVVRKGSRSSIVNASITNSNLWRQVVLLRLRTNMRLF</sequence>